<dbReference type="RefSeq" id="WP_263413111.1">
    <property type="nucleotide sequence ID" value="NZ_BAABBH010000001.1"/>
</dbReference>
<dbReference type="InterPro" id="IPR046284">
    <property type="entry name" value="DUF6321"/>
</dbReference>
<feature type="compositionally biased region" description="Basic residues" evidence="1">
    <location>
        <begin position="10"/>
        <end position="19"/>
    </location>
</feature>
<keyword evidence="4" id="KW-1185">Reference proteome</keyword>
<feature type="compositionally biased region" description="Basic and acidic residues" evidence="1">
    <location>
        <begin position="128"/>
        <end position="141"/>
    </location>
</feature>
<organism evidence="3 4">
    <name type="scientific">Terriglobus aquaticus</name>
    <dbReference type="NCBI Taxonomy" id="940139"/>
    <lineage>
        <taxon>Bacteria</taxon>
        <taxon>Pseudomonadati</taxon>
        <taxon>Acidobacteriota</taxon>
        <taxon>Terriglobia</taxon>
        <taxon>Terriglobales</taxon>
        <taxon>Acidobacteriaceae</taxon>
        <taxon>Terriglobus</taxon>
    </lineage>
</organism>
<feature type="compositionally biased region" description="Polar residues" evidence="1">
    <location>
        <begin position="143"/>
        <end position="156"/>
    </location>
</feature>
<proteinExistence type="predicted"/>
<feature type="region of interest" description="Disordered" evidence="1">
    <location>
        <begin position="1"/>
        <end position="66"/>
    </location>
</feature>
<evidence type="ECO:0000259" key="2">
    <source>
        <dbReference type="Pfam" id="PF19846"/>
    </source>
</evidence>
<evidence type="ECO:0000313" key="4">
    <source>
        <dbReference type="Proteomes" id="UP001634747"/>
    </source>
</evidence>
<sequence length="189" mass="20076">MATKQASKGAAKKTARKTAAKGAPQSMPKAGRNPKGGLTQVGRDFFAKRDGSHLKPGVTGKADTPEKMLRKGSFLVRTFTHPRGPMIDPKGEPTRLALSAHAWGEKVPKTISEAHTLAAKGHTLLSKYHAEQERNGAEKKSGTRTAAKSPGSTASRKQTRKAPAKKTAGSGTKRANKTAARRQTRSKSS</sequence>
<dbReference type="Pfam" id="PF19846">
    <property type="entry name" value="DUF6321"/>
    <property type="match status" value="1"/>
</dbReference>
<gene>
    <name evidence="3" type="ORF">ACK2TP_06270</name>
</gene>
<accession>A0ABW9KIF4</accession>
<feature type="domain" description="DUF6321" evidence="2">
    <location>
        <begin position="32"/>
        <end position="103"/>
    </location>
</feature>
<dbReference type="EMBL" id="JBJYXY010000001">
    <property type="protein sequence ID" value="MFN2975362.1"/>
    <property type="molecule type" value="Genomic_DNA"/>
</dbReference>
<comment type="caution">
    <text evidence="3">The sequence shown here is derived from an EMBL/GenBank/DDBJ whole genome shotgun (WGS) entry which is preliminary data.</text>
</comment>
<evidence type="ECO:0000256" key="1">
    <source>
        <dbReference type="SAM" id="MobiDB-lite"/>
    </source>
</evidence>
<protein>
    <submittedName>
        <fullName evidence="3">DUF6321 domain-containing protein</fullName>
    </submittedName>
</protein>
<feature type="region of interest" description="Disordered" evidence="1">
    <location>
        <begin position="122"/>
        <end position="189"/>
    </location>
</feature>
<feature type="compositionally biased region" description="Basic residues" evidence="1">
    <location>
        <begin position="174"/>
        <end position="189"/>
    </location>
</feature>
<reference evidence="3 4" key="1">
    <citation type="submission" date="2024-12" db="EMBL/GenBank/DDBJ databases">
        <authorList>
            <person name="Lee Y."/>
        </authorList>
    </citation>
    <scope>NUCLEOTIDE SEQUENCE [LARGE SCALE GENOMIC DNA]</scope>
    <source>
        <strain evidence="3 4">03SUJ4</strain>
    </source>
</reference>
<name>A0ABW9KIF4_9BACT</name>
<evidence type="ECO:0000313" key="3">
    <source>
        <dbReference type="EMBL" id="MFN2975362.1"/>
    </source>
</evidence>
<dbReference type="Proteomes" id="UP001634747">
    <property type="component" value="Unassembled WGS sequence"/>
</dbReference>